<dbReference type="PATRIC" id="fig|880478.3.peg.2609"/>
<dbReference type="InterPro" id="IPR004392">
    <property type="entry name" value="Hyd_mat_HypB"/>
</dbReference>
<evidence type="ECO:0000256" key="7">
    <source>
        <dbReference type="ARBA" id="ARBA00023134"/>
    </source>
</evidence>
<dbReference type="InterPro" id="IPR027417">
    <property type="entry name" value="P-loop_NTPase"/>
</dbReference>
<dbReference type="Proteomes" id="UP000005110">
    <property type="component" value="Chromosome"/>
</dbReference>
<sequence length="219" mass="24352">MEEIIVIIRDVLEANNNVASENKAIKDERNILMVNIIGSPGAGKTSFILRAIEHLKVPCGVIEGDVTSDIDAKKMAEKKIPVVQINTGGSCHLNAGSVNRALQSLSFDNGIVFIENVGNLICPSEFELGEDFKLAMANVPEGDDKPYKYPALFTKAKAVVLNKIDMLPYFEFDKKFFYDGIRALNPDAPIFEVSARTGEGFGEFAKWLEEEYQKFRQNK</sequence>
<dbReference type="AlphaFoldDB" id="I8QYZ7"/>
<keyword evidence="10" id="KW-1185">Reference proteome</keyword>
<keyword evidence="7" id="KW-0342">GTP-binding</keyword>
<keyword evidence="3" id="KW-0479">Metal-binding</keyword>
<evidence type="ECO:0000256" key="6">
    <source>
        <dbReference type="ARBA" id="ARBA00022833"/>
    </source>
</evidence>
<dbReference type="HOGENOM" id="CLU_056148_0_1_9"/>
<dbReference type="PANTHER" id="PTHR30134:SF2">
    <property type="entry name" value="HYDROGENASE MATURATION FACTOR HYPB"/>
    <property type="match status" value="1"/>
</dbReference>
<feature type="domain" description="CobW/HypB/UreG nucleotide-binding" evidence="8">
    <location>
        <begin position="34"/>
        <end position="191"/>
    </location>
</feature>
<protein>
    <submittedName>
        <fullName evidence="9">Hydrogenase accessory protein HypB</fullName>
    </submittedName>
</protein>
<evidence type="ECO:0000259" key="8">
    <source>
        <dbReference type="Pfam" id="PF02492"/>
    </source>
</evidence>
<evidence type="ECO:0000256" key="2">
    <source>
        <dbReference type="ARBA" id="ARBA00022596"/>
    </source>
</evidence>
<proteinExistence type="inferred from homology"/>
<evidence type="ECO:0000256" key="1">
    <source>
        <dbReference type="ARBA" id="ARBA00006211"/>
    </source>
</evidence>
<keyword evidence="5" id="KW-0378">Hydrolase</keyword>
<organism evidence="9 10">
    <name type="scientific">Thermoanaerobacter siderophilus SR4</name>
    <dbReference type="NCBI Taxonomy" id="880478"/>
    <lineage>
        <taxon>Bacteria</taxon>
        <taxon>Bacillati</taxon>
        <taxon>Bacillota</taxon>
        <taxon>Clostridia</taxon>
        <taxon>Thermoanaerobacterales</taxon>
        <taxon>Thermoanaerobacteraceae</taxon>
        <taxon>Thermoanaerobacter</taxon>
    </lineage>
</organism>
<keyword evidence="4" id="KW-0547">Nucleotide-binding</keyword>
<dbReference type="EMBL" id="CM001486">
    <property type="protein sequence ID" value="EIW00348.1"/>
    <property type="molecule type" value="Genomic_DNA"/>
</dbReference>
<evidence type="ECO:0000313" key="10">
    <source>
        <dbReference type="Proteomes" id="UP000005110"/>
    </source>
</evidence>
<keyword evidence="2" id="KW-0533">Nickel</keyword>
<evidence type="ECO:0000256" key="3">
    <source>
        <dbReference type="ARBA" id="ARBA00022723"/>
    </source>
</evidence>
<keyword evidence="6" id="KW-0862">Zinc</keyword>
<dbReference type="GO" id="GO:0051604">
    <property type="term" value="P:protein maturation"/>
    <property type="evidence" value="ECO:0007669"/>
    <property type="project" value="InterPro"/>
</dbReference>
<reference evidence="9 10" key="1">
    <citation type="submission" date="2012-02" db="EMBL/GenBank/DDBJ databases">
        <title>Improved High-Quality Draft sequence of Thermoanaerobacter siderophilus SR4.</title>
        <authorList>
            <consortium name="US DOE Joint Genome Institute"/>
            <person name="Lucas S."/>
            <person name="Han J."/>
            <person name="Lapidus A."/>
            <person name="Cheng J.-F."/>
            <person name="Goodwin L."/>
            <person name="Pitluck S."/>
            <person name="Peters L."/>
            <person name="Detter J.C."/>
            <person name="Han C."/>
            <person name="Tapia R."/>
            <person name="Land M."/>
            <person name="Hauser L."/>
            <person name="Kyrpides N."/>
            <person name="Ivanova N."/>
            <person name="Pagani I."/>
            <person name="Hemme C."/>
            <person name="Woyke T."/>
        </authorList>
    </citation>
    <scope>NUCLEOTIDE SEQUENCE [LARGE SCALE GENOMIC DNA]</scope>
    <source>
        <strain evidence="9 10">SR4</strain>
    </source>
</reference>
<dbReference type="PIRSF" id="PIRSF005624">
    <property type="entry name" value="Ni-bind_GTPase"/>
    <property type="match status" value="1"/>
</dbReference>
<dbReference type="GO" id="GO:0005525">
    <property type="term" value="F:GTP binding"/>
    <property type="evidence" value="ECO:0007669"/>
    <property type="project" value="UniProtKB-KW"/>
</dbReference>
<dbReference type="RefSeq" id="WP_006569906.1">
    <property type="nucleotide sequence ID" value="NZ_CM001486.1"/>
</dbReference>
<dbReference type="SUPFAM" id="SSF52540">
    <property type="entry name" value="P-loop containing nucleoside triphosphate hydrolases"/>
    <property type="match status" value="1"/>
</dbReference>
<accession>I8QYZ7</accession>
<evidence type="ECO:0000313" key="9">
    <source>
        <dbReference type="EMBL" id="EIW00348.1"/>
    </source>
</evidence>
<evidence type="ECO:0000256" key="5">
    <source>
        <dbReference type="ARBA" id="ARBA00022801"/>
    </source>
</evidence>
<dbReference type="GO" id="GO:0016151">
    <property type="term" value="F:nickel cation binding"/>
    <property type="evidence" value="ECO:0007669"/>
    <property type="project" value="InterPro"/>
</dbReference>
<dbReference type="InterPro" id="IPR003495">
    <property type="entry name" value="CobW/HypB/UreG_nucleotide-bd"/>
</dbReference>
<name>I8QYZ7_9THEO</name>
<gene>
    <name evidence="9" type="ORF">ThesiDRAFT1_1409</name>
</gene>
<dbReference type="GO" id="GO:0003924">
    <property type="term" value="F:GTPase activity"/>
    <property type="evidence" value="ECO:0007669"/>
    <property type="project" value="InterPro"/>
</dbReference>
<evidence type="ECO:0000256" key="4">
    <source>
        <dbReference type="ARBA" id="ARBA00022741"/>
    </source>
</evidence>
<dbReference type="PANTHER" id="PTHR30134">
    <property type="entry name" value="HYDROGENASE PROTEIN ASSEMBLY PROTEIN, NICKEL CHAPERONE"/>
    <property type="match status" value="1"/>
</dbReference>
<comment type="similarity">
    <text evidence="1">Belongs to the SIMIBI class G3E GTPase family. HypB/HupM subfamily.</text>
</comment>
<dbReference type="GO" id="GO:0008270">
    <property type="term" value="F:zinc ion binding"/>
    <property type="evidence" value="ECO:0007669"/>
    <property type="project" value="TreeGrafter"/>
</dbReference>
<dbReference type="Pfam" id="PF02492">
    <property type="entry name" value="cobW"/>
    <property type="match status" value="1"/>
</dbReference>
<dbReference type="NCBIfam" id="TIGR00073">
    <property type="entry name" value="hypB"/>
    <property type="match status" value="1"/>
</dbReference>
<dbReference type="Gene3D" id="3.40.50.300">
    <property type="entry name" value="P-loop containing nucleotide triphosphate hydrolases"/>
    <property type="match status" value="1"/>
</dbReference>